<dbReference type="RefSeq" id="WP_131446271.1">
    <property type="nucleotide sequence ID" value="NZ_SJZB01000029.1"/>
</dbReference>
<evidence type="ECO:0000313" key="3">
    <source>
        <dbReference type="EMBL" id="TCJ15179.1"/>
    </source>
</evidence>
<dbReference type="Gene3D" id="2.60.120.1440">
    <property type="match status" value="1"/>
</dbReference>
<reference evidence="3 4" key="1">
    <citation type="submission" date="2019-03" db="EMBL/GenBank/DDBJ databases">
        <title>Genome sequence of Thiobacillaceae bacterium LSR1, a sulfur-oxidizing bacterium isolated from freshwater sediment.</title>
        <authorList>
            <person name="Li S."/>
        </authorList>
    </citation>
    <scope>NUCLEOTIDE SEQUENCE [LARGE SCALE GENOMIC DNA]</scope>
    <source>
        <strain evidence="3 4">LSR1</strain>
    </source>
</reference>
<dbReference type="InterPro" id="IPR032623">
    <property type="entry name" value="FecR_N"/>
</dbReference>
<feature type="domain" description="FecR protein" evidence="1">
    <location>
        <begin position="102"/>
        <end position="189"/>
    </location>
</feature>
<dbReference type="InterPro" id="IPR006860">
    <property type="entry name" value="FecR"/>
</dbReference>
<comment type="caution">
    <text evidence="3">The sequence shown here is derived from an EMBL/GenBank/DDBJ whole genome shotgun (WGS) entry which is preliminary data.</text>
</comment>
<accession>A0A4R1BDM3</accession>
<sequence>MPARDSPPESEQRIQEAAAAWFARLRGDRVDAAERARFEAWLAADPAHRREYEVFERLWQDAGRLQTRKSRAPVRAAGLVAVLGLCAWLVSLVPGGGELVDADTRRHLRLADGSELDVAPRTRVRIDFADDRRALVLETGEIALNVAADPLRPLEVRAAAGVIRDIGTRFDVRRDGERVHVAVAEGRVEIRLPGAGSESRRRLHAGQAADFGADVISPVQPVAAAAALAWTQGRLVVNAEPLADVVAALNRYRRTPIGLDDPELARRRVSGVFLIDDESAALHALAAVAPIRFVTEAGRVHARRIETRP</sequence>
<dbReference type="EMBL" id="SJZB01000029">
    <property type="protein sequence ID" value="TCJ15179.1"/>
    <property type="molecule type" value="Genomic_DNA"/>
</dbReference>
<dbReference type="PANTHER" id="PTHR30273:SF2">
    <property type="entry name" value="PROTEIN FECR"/>
    <property type="match status" value="1"/>
</dbReference>
<evidence type="ECO:0000313" key="4">
    <source>
        <dbReference type="Proteomes" id="UP000295443"/>
    </source>
</evidence>
<dbReference type="InterPro" id="IPR012373">
    <property type="entry name" value="Ferrdict_sens_TM"/>
</dbReference>
<dbReference type="Proteomes" id="UP000295443">
    <property type="component" value="Unassembled WGS sequence"/>
</dbReference>
<organism evidence="3 4">
    <name type="scientific">Parasulfuritortus cantonensis</name>
    <dbReference type="NCBI Taxonomy" id="2528202"/>
    <lineage>
        <taxon>Bacteria</taxon>
        <taxon>Pseudomonadati</taxon>
        <taxon>Pseudomonadota</taxon>
        <taxon>Betaproteobacteria</taxon>
        <taxon>Nitrosomonadales</taxon>
        <taxon>Thiobacillaceae</taxon>
        <taxon>Parasulfuritortus</taxon>
    </lineage>
</organism>
<dbReference type="PIRSF" id="PIRSF018266">
    <property type="entry name" value="FecR"/>
    <property type="match status" value="1"/>
</dbReference>
<protein>
    <submittedName>
        <fullName evidence="3">DUF4880 domain-containing protein</fullName>
    </submittedName>
</protein>
<dbReference type="AlphaFoldDB" id="A0A4R1BDM3"/>
<evidence type="ECO:0000259" key="1">
    <source>
        <dbReference type="Pfam" id="PF04773"/>
    </source>
</evidence>
<dbReference type="Pfam" id="PF16220">
    <property type="entry name" value="DUF4880"/>
    <property type="match status" value="1"/>
</dbReference>
<dbReference type="Pfam" id="PF04773">
    <property type="entry name" value="FecR"/>
    <property type="match status" value="1"/>
</dbReference>
<keyword evidence="4" id="KW-1185">Reference proteome</keyword>
<proteinExistence type="predicted"/>
<dbReference type="Gene3D" id="3.55.50.30">
    <property type="match status" value="1"/>
</dbReference>
<dbReference type="PANTHER" id="PTHR30273">
    <property type="entry name" value="PERIPLASMIC SIGNAL SENSOR AND SIGMA FACTOR ACTIVATOR FECR-RELATED"/>
    <property type="match status" value="1"/>
</dbReference>
<dbReference type="GO" id="GO:0016989">
    <property type="term" value="F:sigma factor antagonist activity"/>
    <property type="evidence" value="ECO:0007669"/>
    <property type="project" value="TreeGrafter"/>
</dbReference>
<feature type="domain" description="FecR N-terminal" evidence="2">
    <location>
        <begin position="16"/>
        <end position="58"/>
    </location>
</feature>
<evidence type="ECO:0000259" key="2">
    <source>
        <dbReference type="Pfam" id="PF16220"/>
    </source>
</evidence>
<dbReference type="OrthoDB" id="8534726at2"/>
<name>A0A4R1BDM3_9PROT</name>
<gene>
    <name evidence="3" type="ORF">EZJ19_07670</name>
</gene>